<name>A0A7M2YCG2_9FLAO</name>
<keyword evidence="2" id="KW-1185">Reference proteome</keyword>
<dbReference type="EMBL" id="CP040442">
    <property type="protein sequence ID" value="QOW11509.1"/>
    <property type="molecule type" value="Genomic_DNA"/>
</dbReference>
<accession>A0A7M2YCG2</accession>
<dbReference type="Proteomes" id="UP000594195">
    <property type="component" value="Chromosome"/>
</dbReference>
<protein>
    <submittedName>
        <fullName evidence="1">Uncharacterized protein</fullName>
    </submittedName>
</protein>
<sequence>MDNYWERKAEENYVSPYKGIYVGTYIGSDQGTLRVEISTKDFVEVKRFSTTNSFNETFEGGMIGSSFNKVISRISGFTVLGNVKSNPENTYSGTWKIDEGNSGTWTLKKQ</sequence>
<evidence type="ECO:0000313" key="1">
    <source>
        <dbReference type="EMBL" id="QOW11509.1"/>
    </source>
</evidence>
<organism evidence="1 2">
    <name type="scientific">Kaistella flava</name>
    <name type="common">ex Peng et al. 2021</name>
    <dbReference type="NCBI Taxonomy" id="2038776"/>
    <lineage>
        <taxon>Bacteria</taxon>
        <taxon>Pseudomonadati</taxon>
        <taxon>Bacteroidota</taxon>
        <taxon>Flavobacteriia</taxon>
        <taxon>Flavobacteriales</taxon>
        <taxon>Weeksellaceae</taxon>
        <taxon>Chryseobacterium group</taxon>
        <taxon>Kaistella</taxon>
    </lineage>
</organism>
<dbReference type="RefSeq" id="WP_193811681.1">
    <property type="nucleotide sequence ID" value="NZ_CP040442.1"/>
</dbReference>
<dbReference type="KEGG" id="kfa:Q73A0000_14595"/>
<evidence type="ECO:0000313" key="2">
    <source>
        <dbReference type="Proteomes" id="UP000594195"/>
    </source>
</evidence>
<proteinExistence type="predicted"/>
<gene>
    <name evidence="1" type="ORF">Q73A0000_14595</name>
</gene>
<dbReference type="AlphaFoldDB" id="A0A7M2YCG2"/>
<reference evidence="1 2" key="1">
    <citation type="submission" date="2019-05" db="EMBL/GenBank/DDBJ databases">
        <title>Chryseobacterium sp. isolated from King George Island, maritime Antarctica.</title>
        <authorList>
            <person name="Peng X."/>
        </authorList>
    </citation>
    <scope>NUCLEOTIDE SEQUENCE [LARGE SCALE GENOMIC DNA]</scope>
    <source>
        <strain evidence="1 2">7-3A</strain>
    </source>
</reference>